<feature type="compositionally biased region" description="Basic and acidic residues" evidence="1">
    <location>
        <begin position="748"/>
        <end position="762"/>
    </location>
</feature>
<feature type="region of interest" description="Disordered" evidence="1">
    <location>
        <begin position="748"/>
        <end position="833"/>
    </location>
</feature>
<dbReference type="PANTHER" id="PTHR23389:SF21">
    <property type="entry name" value="ATPASE FAMILY AAA DOMAIN-CONTAINING PROTEIN 5"/>
    <property type="match status" value="1"/>
</dbReference>
<evidence type="ECO:0000313" key="3">
    <source>
        <dbReference type="EMBL" id="OON14818.1"/>
    </source>
</evidence>
<feature type="domain" description="AAA+ ATPase" evidence="2">
    <location>
        <begin position="858"/>
        <end position="989"/>
    </location>
</feature>
<feature type="region of interest" description="Disordered" evidence="1">
    <location>
        <begin position="546"/>
        <end position="634"/>
    </location>
</feature>
<evidence type="ECO:0000256" key="1">
    <source>
        <dbReference type="SAM" id="MobiDB-lite"/>
    </source>
</evidence>
<evidence type="ECO:0000259" key="2">
    <source>
        <dbReference type="SMART" id="SM00382"/>
    </source>
</evidence>
<dbReference type="InterPro" id="IPR003959">
    <property type="entry name" value="ATPase_AAA_core"/>
</dbReference>
<dbReference type="PANTHER" id="PTHR23389">
    <property type="entry name" value="CHROMOSOME TRANSMISSION FIDELITY FACTOR 18"/>
    <property type="match status" value="1"/>
</dbReference>
<feature type="compositionally biased region" description="Basic residues" evidence="1">
    <location>
        <begin position="580"/>
        <end position="591"/>
    </location>
</feature>
<dbReference type="SMART" id="SM00382">
    <property type="entry name" value="AAA"/>
    <property type="match status" value="1"/>
</dbReference>
<dbReference type="EMBL" id="KV906394">
    <property type="protein sequence ID" value="OON14818.1"/>
    <property type="molecule type" value="Genomic_DNA"/>
</dbReference>
<dbReference type="Gene3D" id="3.40.50.300">
    <property type="entry name" value="P-loop containing nucleotide triphosphate hydrolases"/>
    <property type="match status" value="1"/>
</dbReference>
<keyword evidence="4" id="KW-1185">Reference proteome</keyword>
<dbReference type="GO" id="GO:0005634">
    <property type="term" value="C:nucleus"/>
    <property type="evidence" value="ECO:0007669"/>
    <property type="project" value="TreeGrafter"/>
</dbReference>
<protein>
    <recommendedName>
        <fullName evidence="2">AAA+ ATPase domain-containing protein</fullName>
    </recommendedName>
</protein>
<dbReference type="GO" id="GO:0005524">
    <property type="term" value="F:ATP binding"/>
    <property type="evidence" value="ECO:0007669"/>
    <property type="project" value="InterPro"/>
</dbReference>
<dbReference type="InterPro" id="IPR027417">
    <property type="entry name" value="P-loop_NTPase"/>
</dbReference>
<feature type="compositionally biased region" description="Polar residues" evidence="1">
    <location>
        <begin position="803"/>
        <end position="814"/>
    </location>
</feature>
<dbReference type="GO" id="GO:0003677">
    <property type="term" value="F:DNA binding"/>
    <property type="evidence" value="ECO:0007669"/>
    <property type="project" value="TreeGrafter"/>
</dbReference>
<evidence type="ECO:0000313" key="4">
    <source>
        <dbReference type="Proteomes" id="UP000243686"/>
    </source>
</evidence>
<dbReference type="Proteomes" id="UP000243686">
    <property type="component" value="Unassembled WGS sequence"/>
</dbReference>
<sequence length="1416" mass="156290">MNTRVKFGLTVASVHETNTLCKVCTDIVCVLLNQPFILDIDLDVFSTQNPFMELIDHLYASPPSLSIPLSPREINNPAVVLAHSVACARVLNGARRRQLTRLRQWLQCWESETLPPSSAIVLWPRELADLSKLVLSLEDIEMSNTVRQAVMETLRLASNRLSIVAEPPLLALGSEEKYVEEALSKLNATCAGDALQSSKAIGLRRVYSQIEESRSTLLSHRCYPGVPVKRRMSSPNCVCLDIQAKLKLRPFDSATVAPSTGNLSEVVDVERPMDVDADGSSSCTVPEPNVNRDLKVILTKLDDSLLSELTPSEPGPESEASVGKNKPVAEGEVTPLCFMHYLWSGVANHDQDPLPHYVSTVQEQQEMREVIEGFLNRLHNPCVITIARSVNDNYTPTNQVQSLQLSLLQALERVYGQDLLSVTLDYENSEADANHLKTLGFHVVSPEEQSFASRRISPISSARSDATVGGYRNEPGRKDILLVQIVCFNIAFQAMQLVGPHPTSCDGHTVQHPLRQANGETERSDELKRMSFSEFVASLATGSNIGSSASVQRNGLGAMSPKSFHDKESHRKAKELGSNRTKRASQPHRPRGSQQQLLSFITPSKSSPPPKINSELHQTIPNTTNLDAGTGDATQSDCIPADNFALPGFRLPLNPNPPSVEDSEDIELIKVKNTEAILESMRASYPNFPVDACFATLLRLKAKAALKEDSLHSLWTEKYTSTGYSSLLYNGHGVASLRRWLKRWKEDRGVKKEPQGMKEPHRSGRKRLMTSSSDDEFVPELRSARRRRTSLTGPGQKVPVEANSVSMPEDQSSIHLDVENPYSSESSVSETEGEFADLTSEEDDSLSCGFQKLRESWRTRAYVILGPPGTGKTSLVYALANDFGLKVQQKQADNPNVLDAQQQTSFNLLLGLPKVPNLPSLKGLNLSCNSLLLLDEADVLFDSDRGFWSAVNNLLQLARRPIVLTASDPSMLQNLPIAFRDLIAPYLQLISLAEGLQLSPTFAESICRQHYSRSFYASLDATPSNHGDVRKLINQLQWYASISKEHSKVVSAAHLLCLASDVSALAPKHSIKPASHTFLITNATLLEWFPNVCPRLSSIRLPDRNAKKMERSPSGDLKTHDDGLSDLFTDESQAPIPAVSPVAALNTPSKSASVASIHSTPPLQPSIKLYRLLQFSLDELAQCSRELSLFDCTRSAFERSCLSRIFDFAGWHSTDGPAPSIDVPHPTPSEEFGNNTTLSRTAKTQTAYCTTSCNPTIPLSVAPVPPFDDPDNTFPDYWANVLSHVFKFRLVRFEQELETRFQDEVMAFQSSATMSPLLPKASHPVCSPHLAKLISDLRATTSTARNLSSSSVFARKSLVCDYLPYLRTIASGEAACQAVSTKRRFFHYFDRIGLPLRKSTRDLLATQSFACTTDTR</sequence>
<proteinExistence type="predicted"/>
<dbReference type="Pfam" id="PF00004">
    <property type="entry name" value="AAA"/>
    <property type="match status" value="1"/>
</dbReference>
<dbReference type="GO" id="GO:0016887">
    <property type="term" value="F:ATP hydrolysis activity"/>
    <property type="evidence" value="ECO:0007669"/>
    <property type="project" value="InterPro"/>
</dbReference>
<feature type="compositionally biased region" description="Polar residues" evidence="1">
    <location>
        <begin position="615"/>
        <end position="634"/>
    </location>
</feature>
<name>A0A1S8WK54_OPIVI</name>
<feature type="compositionally biased region" description="Basic and acidic residues" evidence="1">
    <location>
        <begin position="563"/>
        <end position="577"/>
    </location>
</feature>
<dbReference type="InterPro" id="IPR003593">
    <property type="entry name" value="AAA+_ATPase"/>
</dbReference>
<organism evidence="3 4">
    <name type="scientific">Opisthorchis viverrini</name>
    <name type="common">Southeast Asian liver fluke</name>
    <dbReference type="NCBI Taxonomy" id="6198"/>
    <lineage>
        <taxon>Eukaryota</taxon>
        <taxon>Metazoa</taxon>
        <taxon>Spiralia</taxon>
        <taxon>Lophotrochozoa</taxon>
        <taxon>Platyhelminthes</taxon>
        <taxon>Trematoda</taxon>
        <taxon>Digenea</taxon>
        <taxon>Opisthorchiida</taxon>
        <taxon>Opisthorchiata</taxon>
        <taxon>Opisthorchiidae</taxon>
        <taxon>Opisthorchis</taxon>
    </lineage>
</organism>
<feature type="compositionally biased region" description="Low complexity" evidence="1">
    <location>
        <begin position="819"/>
        <end position="830"/>
    </location>
</feature>
<gene>
    <name evidence="3" type="ORF">X801_09386</name>
</gene>
<feature type="compositionally biased region" description="Polar residues" evidence="1">
    <location>
        <begin position="592"/>
        <end position="602"/>
    </location>
</feature>
<feature type="region of interest" description="Disordered" evidence="1">
    <location>
        <begin position="307"/>
        <end position="326"/>
    </location>
</feature>
<dbReference type="SUPFAM" id="SSF52540">
    <property type="entry name" value="P-loop containing nucleoside triphosphate hydrolases"/>
    <property type="match status" value="1"/>
</dbReference>
<feature type="non-terminal residue" evidence="3">
    <location>
        <position position="1416"/>
    </location>
</feature>
<accession>A0A1S8WK54</accession>
<reference evidence="3 4" key="1">
    <citation type="submission" date="2015-03" db="EMBL/GenBank/DDBJ databases">
        <title>Draft genome of the nematode, Opisthorchis viverrini.</title>
        <authorList>
            <person name="Mitreva M."/>
        </authorList>
    </citation>
    <scope>NUCLEOTIDE SEQUENCE [LARGE SCALE GENOMIC DNA]</scope>
    <source>
        <strain evidence="3">Khon Kaen</strain>
    </source>
</reference>